<evidence type="ECO:0000256" key="9">
    <source>
        <dbReference type="ARBA" id="ARBA00022839"/>
    </source>
</evidence>
<dbReference type="GO" id="GO:0051539">
    <property type="term" value="F:4 iron, 4 sulfur cluster binding"/>
    <property type="evidence" value="ECO:0007669"/>
    <property type="project" value="UniProtKB-KW"/>
</dbReference>
<gene>
    <name evidence="13" type="ORF">N7515_007194</name>
</gene>
<keyword evidence="8" id="KW-0540">Nuclease</keyword>
<dbReference type="GO" id="GO:0005634">
    <property type="term" value="C:nucleus"/>
    <property type="evidence" value="ECO:0007669"/>
    <property type="project" value="TreeGrafter"/>
</dbReference>
<evidence type="ECO:0000256" key="11">
    <source>
        <dbReference type="ARBA" id="ARBA00023136"/>
    </source>
</evidence>
<dbReference type="GO" id="GO:0016020">
    <property type="term" value="C:membrane"/>
    <property type="evidence" value="ECO:0007669"/>
    <property type="project" value="UniProtKB-SubCell"/>
</dbReference>
<dbReference type="PANTHER" id="PTHR14464:SF4">
    <property type="entry name" value="EXONUCLEASE V"/>
    <property type="match status" value="1"/>
</dbReference>
<evidence type="ECO:0000256" key="2">
    <source>
        <dbReference type="ARBA" id="ARBA00004141"/>
    </source>
</evidence>
<organism evidence="13 14">
    <name type="scientific">Penicillium bovifimosum</name>
    <dbReference type="NCBI Taxonomy" id="126998"/>
    <lineage>
        <taxon>Eukaryota</taxon>
        <taxon>Fungi</taxon>
        <taxon>Dikarya</taxon>
        <taxon>Ascomycota</taxon>
        <taxon>Pezizomycotina</taxon>
        <taxon>Eurotiomycetes</taxon>
        <taxon>Eurotiomycetidae</taxon>
        <taxon>Eurotiales</taxon>
        <taxon>Aspergillaceae</taxon>
        <taxon>Penicillium</taxon>
    </lineage>
</organism>
<keyword evidence="6" id="KW-0004">4Fe-4S</keyword>
<keyword evidence="14" id="KW-1185">Reference proteome</keyword>
<keyword evidence="11" id="KW-0472">Membrane</keyword>
<dbReference type="InterPro" id="IPR019190">
    <property type="entry name" value="EXOV"/>
</dbReference>
<evidence type="ECO:0000256" key="8">
    <source>
        <dbReference type="ARBA" id="ARBA00022722"/>
    </source>
</evidence>
<feature type="compositionally biased region" description="Low complexity" evidence="12">
    <location>
        <begin position="464"/>
        <end position="475"/>
    </location>
</feature>
<comment type="similarity">
    <text evidence="4">Belongs to the EXO5 family.</text>
</comment>
<feature type="region of interest" description="Disordered" evidence="12">
    <location>
        <begin position="431"/>
        <end position="498"/>
    </location>
</feature>
<reference evidence="13" key="2">
    <citation type="journal article" date="2023" name="IMA Fungus">
        <title>Comparative genomic study of the Penicillium genus elucidates a diverse pangenome and 15 lateral gene transfer events.</title>
        <authorList>
            <person name="Petersen C."/>
            <person name="Sorensen T."/>
            <person name="Nielsen M.R."/>
            <person name="Sondergaard T.E."/>
            <person name="Sorensen J.L."/>
            <person name="Fitzpatrick D.A."/>
            <person name="Frisvad J.C."/>
            <person name="Nielsen K.L."/>
        </authorList>
    </citation>
    <scope>NUCLEOTIDE SEQUENCE</scope>
    <source>
        <strain evidence="13">IBT 22155</strain>
    </source>
</reference>
<dbReference type="OrthoDB" id="354769at2759"/>
<evidence type="ECO:0000256" key="1">
    <source>
        <dbReference type="ARBA" id="ARBA00001966"/>
    </source>
</evidence>
<comment type="similarity">
    <text evidence="3">Belongs to the peroxisomal membrane protein PXMP2/4 family.</text>
</comment>
<feature type="compositionally biased region" description="Pro residues" evidence="12">
    <location>
        <begin position="377"/>
        <end position="391"/>
    </location>
</feature>
<evidence type="ECO:0000313" key="13">
    <source>
        <dbReference type="EMBL" id="KAJ5131155.1"/>
    </source>
</evidence>
<dbReference type="Pfam" id="PF04117">
    <property type="entry name" value="Mpv17_PMP22"/>
    <property type="match status" value="1"/>
</dbReference>
<dbReference type="RefSeq" id="XP_056521534.1">
    <property type="nucleotide sequence ID" value="XM_056667938.1"/>
</dbReference>
<evidence type="ECO:0000256" key="10">
    <source>
        <dbReference type="ARBA" id="ARBA00022989"/>
    </source>
</evidence>
<evidence type="ECO:0000256" key="6">
    <source>
        <dbReference type="ARBA" id="ARBA00022485"/>
    </source>
</evidence>
<dbReference type="Pfam" id="PF09810">
    <property type="entry name" value="Exo5"/>
    <property type="match status" value="1"/>
</dbReference>
<evidence type="ECO:0000256" key="3">
    <source>
        <dbReference type="ARBA" id="ARBA00006824"/>
    </source>
</evidence>
<dbReference type="GeneID" id="81407108"/>
<dbReference type="InterPro" id="IPR007248">
    <property type="entry name" value="Mpv17_PMP22"/>
</dbReference>
<sequence length="942" mass="104939">NHTCGLGHEPPPKQPYPQGLIPNNPPPPTDTPRSQPQILRRTRPQRRYNSNPAEKHHPKSDTPPAPAQPSHSSNVPPSQPPDRIPAAVAAAGATTTPVRRGLREVIKASPVGRFGRWYARAQERKPYTTQFWSSIVIYLFGDLSAQLLFPSEVPAPVKEGEVDGHEGATVSAGYDPLRTLRHLCVGAGSSIPSYNWFLFLGNHFNYPSKFLSILTKVVVQQTCFTPVFNTYFFSMQSLLAGATLDETWERLKKALPVSIQNSVKLWPAVTAFSFMYVPAQFRNVFSGCIAVGWQTYLSWLNQKAAKEVAAAELAAEGLGVSAGGAVHAGSRGMSCPERIDDSSDYSDFTPDEEAILNNLLSQVAEHATGAIATSPFAHPPPIEPPPAPPPPELDELQTLAPEALELLVADIEDEPPVVRLPKVLGREAPRRPWQWQQHRPGQTVRWGASARGRSSPYAGNVNKSSPRPSVEHSSSTEGREKERERMAAREREWTRQDAPVDTRTPVERFRQAPNKAFSVTDLVSPAWCELQYWYTLTKHGRKKRTAAMKKGSSMHKTLEDEIYTTVPVEVTTKEDAWGLRIWNVIQGLRMLREYGATRELEVWGVVDGNVVNGVIDQLSYECPDTELEATAAAFYAGVVESRTALPEYQMSLSEYLLSSSQGGMKLSDLGQSVDEAPPVVEQELPAAVYDLPRIYLTDVKTKANRSLPTVKSSGFRPTLLQLQLYYHMLNRLITSDDVSIDILAARYDFDAKRPFSNDFVLEVGGLNDHFFDALSSQESEQNGGLPTASQDSMSMLLTHNNLSSLWSLMIEQLRLTFLPGSSLETQPVAPSIPALTQPELLEPYSTLLSPVLTARYLSSAVNEDLERQFIGSRSFLFDPTNLTSYLTDQMTWWRGERDPRGVDVMDAWKCRICEFRDECSWRQDQEMTYARRNWRAGSSADI</sequence>
<accession>A0A9W9GW58</accession>
<keyword evidence="9" id="KW-0378">Hydrolase</keyword>
<comment type="cofactor">
    <cofactor evidence="1">
        <name>[4Fe-4S] cluster</name>
        <dbReference type="ChEBI" id="CHEBI:49883"/>
    </cofactor>
</comment>
<feature type="region of interest" description="Disordered" evidence="12">
    <location>
        <begin position="1"/>
        <end position="84"/>
    </location>
</feature>
<keyword evidence="6" id="KW-0479">Metal-binding</keyword>
<evidence type="ECO:0000256" key="12">
    <source>
        <dbReference type="SAM" id="MobiDB-lite"/>
    </source>
</evidence>
<feature type="compositionally biased region" description="Basic and acidic residues" evidence="12">
    <location>
        <begin position="477"/>
        <end position="498"/>
    </location>
</feature>
<evidence type="ECO:0000256" key="7">
    <source>
        <dbReference type="ARBA" id="ARBA00022692"/>
    </source>
</evidence>
<protein>
    <submittedName>
        <fullName evidence="13">Mpv17/PMP22</fullName>
    </submittedName>
</protein>
<keyword evidence="6" id="KW-0411">Iron-sulfur</keyword>
<dbReference type="AlphaFoldDB" id="A0A9W9GW58"/>
<evidence type="ECO:0000256" key="5">
    <source>
        <dbReference type="ARBA" id="ARBA00011245"/>
    </source>
</evidence>
<reference evidence="13" key="1">
    <citation type="submission" date="2022-11" db="EMBL/GenBank/DDBJ databases">
        <authorList>
            <person name="Petersen C."/>
        </authorList>
    </citation>
    <scope>NUCLEOTIDE SEQUENCE</scope>
    <source>
        <strain evidence="13">IBT 22155</strain>
    </source>
</reference>
<dbReference type="Proteomes" id="UP001149079">
    <property type="component" value="Unassembled WGS sequence"/>
</dbReference>
<dbReference type="GO" id="GO:0036297">
    <property type="term" value="P:interstrand cross-link repair"/>
    <property type="evidence" value="ECO:0007669"/>
    <property type="project" value="TreeGrafter"/>
</dbReference>
<keyword evidence="6" id="KW-0408">Iron</keyword>
<proteinExistence type="inferred from homology"/>
<evidence type="ECO:0000313" key="14">
    <source>
        <dbReference type="Proteomes" id="UP001149079"/>
    </source>
</evidence>
<keyword evidence="10" id="KW-1133">Transmembrane helix</keyword>
<feature type="non-terminal residue" evidence="13">
    <location>
        <position position="1"/>
    </location>
</feature>
<keyword evidence="9" id="KW-0269">Exonuclease</keyword>
<evidence type="ECO:0000256" key="4">
    <source>
        <dbReference type="ARBA" id="ARBA00009797"/>
    </source>
</evidence>
<dbReference type="PANTHER" id="PTHR14464">
    <property type="entry name" value="EXONUCLEASE V"/>
    <property type="match status" value="1"/>
</dbReference>
<keyword evidence="7" id="KW-0812">Transmembrane</keyword>
<comment type="caution">
    <text evidence="13">The sequence shown here is derived from an EMBL/GenBank/DDBJ whole genome shotgun (WGS) entry which is preliminary data.</text>
</comment>
<feature type="region of interest" description="Disordered" evidence="12">
    <location>
        <begin position="373"/>
        <end position="394"/>
    </location>
</feature>
<dbReference type="GO" id="GO:0005739">
    <property type="term" value="C:mitochondrion"/>
    <property type="evidence" value="ECO:0007669"/>
    <property type="project" value="TreeGrafter"/>
</dbReference>
<dbReference type="EMBL" id="JAPQKL010000005">
    <property type="protein sequence ID" value="KAJ5131155.1"/>
    <property type="molecule type" value="Genomic_DNA"/>
</dbReference>
<comment type="subunit">
    <text evidence="5">Monomer.</text>
</comment>
<name>A0A9W9GW58_9EURO</name>
<dbReference type="GO" id="GO:0045145">
    <property type="term" value="F:single-stranded DNA 5'-3' DNA exonuclease activity"/>
    <property type="evidence" value="ECO:0007669"/>
    <property type="project" value="InterPro"/>
</dbReference>
<comment type="subcellular location">
    <subcellularLocation>
        <location evidence="2">Membrane</location>
        <topology evidence="2">Multi-pass membrane protein</topology>
    </subcellularLocation>
</comment>